<dbReference type="HOGENOM" id="CLU_470223_0_0_1"/>
<feature type="compositionally biased region" description="Low complexity" evidence="1">
    <location>
        <begin position="487"/>
        <end position="499"/>
    </location>
</feature>
<feature type="compositionally biased region" description="Polar residues" evidence="1">
    <location>
        <begin position="104"/>
        <end position="140"/>
    </location>
</feature>
<feature type="compositionally biased region" description="Pro residues" evidence="1">
    <location>
        <begin position="146"/>
        <end position="156"/>
    </location>
</feature>
<feature type="compositionally biased region" description="Polar residues" evidence="1">
    <location>
        <begin position="505"/>
        <end position="522"/>
    </location>
</feature>
<reference evidence="2 3" key="1">
    <citation type="journal article" date="2014" name="Genome Announc.">
        <title>Draft genome sequence of Sclerotinia borealis, a psychrophilic plant pathogenic fungus.</title>
        <authorList>
            <person name="Mardanov A.V."/>
            <person name="Beletsky A.V."/>
            <person name="Kadnikov V.V."/>
            <person name="Ignatov A.N."/>
            <person name="Ravin N.V."/>
        </authorList>
    </citation>
    <scope>NUCLEOTIDE SEQUENCE [LARGE SCALE GENOMIC DNA]</scope>
    <source>
        <strain evidence="3">F-4157</strain>
    </source>
</reference>
<evidence type="ECO:0000313" key="3">
    <source>
        <dbReference type="Proteomes" id="UP000019487"/>
    </source>
</evidence>
<organism evidence="2 3">
    <name type="scientific">Sclerotinia borealis (strain F-4128)</name>
    <dbReference type="NCBI Taxonomy" id="1432307"/>
    <lineage>
        <taxon>Eukaryota</taxon>
        <taxon>Fungi</taxon>
        <taxon>Dikarya</taxon>
        <taxon>Ascomycota</taxon>
        <taxon>Pezizomycotina</taxon>
        <taxon>Leotiomycetes</taxon>
        <taxon>Helotiales</taxon>
        <taxon>Sclerotiniaceae</taxon>
        <taxon>Sclerotinia</taxon>
    </lineage>
</organism>
<keyword evidence="3" id="KW-1185">Reference proteome</keyword>
<proteinExistence type="predicted"/>
<dbReference type="EMBL" id="AYSA01000416">
    <property type="protein sequence ID" value="ESZ92154.1"/>
    <property type="molecule type" value="Genomic_DNA"/>
</dbReference>
<evidence type="ECO:0000313" key="2">
    <source>
        <dbReference type="EMBL" id="ESZ92154.1"/>
    </source>
</evidence>
<dbReference type="OrthoDB" id="3532647at2759"/>
<feature type="region of interest" description="Disordered" evidence="1">
    <location>
        <begin position="397"/>
        <end position="416"/>
    </location>
</feature>
<gene>
    <name evidence="2" type="ORF">SBOR_7449</name>
</gene>
<comment type="caution">
    <text evidence="2">The sequence shown here is derived from an EMBL/GenBank/DDBJ whole genome shotgun (WGS) entry which is preliminary data.</text>
</comment>
<dbReference type="AlphaFoldDB" id="W9CBB6"/>
<evidence type="ECO:0000256" key="1">
    <source>
        <dbReference type="SAM" id="MobiDB-lite"/>
    </source>
</evidence>
<dbReference type="Proteomes" id="UP000019487">
    <property type="component" value="Unassembled WGS sequence"/>
</dbReference>
<feature type="compositionally biased region" description="Basic and acidic residues" evidence="1">
    <location>
        <begin position="90"/>
        <end position="103"/>
    </location>
</feature>
<feature type="region of interest" description="Disordered" evidence="1">
    <location>
        <begin position="421"/>
        <end position="440"/>
    </location>
</feature>
<feature type="region of interest" description="Disordered" evidence="1">
    <location>
        <begin position="90"/>
        <end position="157"/>
    </location>
</feature>
<accession>W9CBB6</accession>
<sequence length="580" mass="64114">MVGVRTWTDDAIWYVLLASEILEPHSSVGRPNRRFTDEQIAAFCKQDVEDLHHVPDASGIKYVRNSKKAEYKLATAPKPSPAVLAAIERLRNRHDPPSQDKDNTTGNMSSRRGNPTSSANRRQLQEPTCNGQIGNRQQPRGSMRPQTPPAYPPMPPQMMGSFRPGVAPPAPLSPRMNNRQRFNVPTQSGNSLSWDPQQMFPDGMYQPQGYQMGPNTSTFQPQMQANNNGMPLNVAYPTNHGQYPQGFPEVNRNGMMMPQGQGGVQSSPNFHPAMYYGQPNGGMVSQVNPQYWGQQQAGYSTNLPGPPSNFGFNGGMMAAPFMTQAHDGLPQTTIANSGLTAPFDNQALSNIFGSQDAFAADLDIMPQQPQPPVRNAGKRQRDVDDFWQSDIVFNENDERNRKRHRGEDAGESEQMRYIDSSCLQRSSDTPEPPTVTPVIRSLPALVARRRISSDNNHDIVDSTVPSLPALEQFGDQAQEPFLGYEPSSEPSSQDRSSGSRFVTPPQVNITPDTMSRSASNKSAGVFPDQHVEGSPNHMNLHGMEDNLEDLLDMDNLPGQPENADLLDPGMQYFDFDSFSN</sequence>
<feature type="region of interest" description="Disordered" evidence="1">
    <location>
        <begin position="480"/>
        <end position="526"/>
    </location>
</feature>
<protein>
    <submittedName>
        <fullName evidence="2">Uncharacterized protein</fullName>
    </submittedName>
</protein>
<name>W9CBB6_SCLBF</name>